<dbReference type="PANTHER" id="PTHR13315">
    <property type="entry name" value="METALLO PHOSPHOESTERASE RELATED"/>
    <property type="match status" value="1"/>
</dbReference>
<dbReference type="InterPro" id="IPR004843">
    <property type="entry name" value="Calcineurin-like_PHP"/>
</dbReference>
<dbReference type="AlphaFoldDB" id="A0AAW0GU86"/>
<feature type="transmembrane region" description="Helical" evidence="5">
    <location>
        <begin position="367"/>
        <end position="391"/>
    </location>
</feature>
<name>A0AAW0GU86_9APHY</name>
<dbReference type="PANTHER" id="PTHR13315:SF4">
    <property type="entry name" value="METALLOPHOSPHOESTERASE, ISOFORM E"/>
    <property type="match status" value="1"/>
</dbReference>
<evidence type="ECO:0000256" key="3">
    <source>
        <dbReference type="ARBA" id="ARBA00022989"/>
    </source>
</evidence>
<evidence type="ECO:0000313" key="7">
    <source>
        <dbReference type="EMBL" id="KAK7692935.1"/>
    </source>
</evidence>
<sequence length="555" mass="62770">MSTSFSVLSKLRPRPVNLLRLLWCLSLLWFELGTFYHHVSQCYWPDHTVRFHDTDVATVTETKATHVLLVADPQILDQGSYPGRDPALMWISQRIVDLNMRRSWRATQTMNPDVIIFLGDLMDRGRFALSDAEYETYYQRFKSIFSMKKDIPVYYIPGNHDIGLGNPSLFSPSSYDRFESHFAPLNQHVNIANHSFVMINAPGLVDEDGHRKLESASYVHWAAAMPGGPIEFIRSQEDNSEIPTILLTHIPLARPEKTDCGPLREKGTIRQGVGFGYQNTLPDDATKFVLESLRPSAIFSGDDHDYCEYWHSVPGINGAKAKEISVKSFSMAMGIKVPGFQLLSLFPPKGTSGQSFFDAPCFLPNQLGIYLTVYVPFIFLSLAALLVSNYYRVKASDQVQRYWASGDAGESGSATNSYLDAGAWRATTPTTMDDSQMLLRKVNEPPSEDEAEEEDGEAYSLPVPGSTTRRTFPRNSRTCSKSWSFVLFGRRRRMTVDSSCLSSSILSPFFYVEGRSPESFRRIRVGFFRGFLRDVFDVAWIAVVLFALIAWWTFL</sequence>
<keyword evidence="3 5" id="KW-1133">Transmembrane helix</keyword>
<comment type="caution">
    <text evidence="7">The sequence shown here is derived from an EMBL/GenBank/DDBJ whole genome shotgun (WGS) entry which is preliminary data.</text>
</comment>
<evidence type="ECO:0000259" key="6">
    <source>
        <dbReference type="Pfam" id="PF00149"/>
    </source>
</evidence>
<gene>
    <name evidence="7" type="ORF">QCA50_004576</name>
</gene>
<evidence type="ECO:0000313" key="8">
    <source>
        <dbReference type="Proteomes" id="UP001385951"/>
    </source>
</evidence>
<feature type="transmembrane region" description="Helical" evidence="5">
    <location>
        <begin position="531"/>
        <end position="554"/>
    </location>
</feature>
<dbReference type="GO" id="GO:0016020">
    <property type="term" value="C:membrane"/>
    <property type="evidence" value="ECO:0007669"/>
    <property type="project" value="UniProtKB-SubCell"/>
</dbReference>
<dbReference type="GO" id="GO:0005783">
    <property type="term" value="C:endoplasmic reticulum"/>
    <property type="evidence" value="ECO:0007669"/>
    <property type="project" value="TreeGrafter"/>
</dbReference>
<dbReference type="Proteomes" id="UP001385951">
    <property type="component" value="Unassembled WGS sequence"/>
</dbReference>
<comment type="subcellular location">
    <subcellularLocation>
        <location evidence="1">Membrane</location>
        <topology evidence="1">Multi-pass membrane protein</topology>
    </subcellularLocation>
</comment>
<dbReference type="InterPro" id="IPR033308">
    <property type="entry name" value="PGAP5/Cdc1/Ted1"/>
</dbReference>
<protein>
    <recommendedName>
        <fullName evidence="6">Calcineurin-like phosphoesterase domain-containing protein</fullName>
    </recommendedName>
</protein>
<dbReference type="Gene3D" id="3.60.21.10">
    <property type="match status" value="1"/>
</dbReference>
<feature type="domain" description="Calcineurin-like phosphoesterase" evidence="6">
    <location>
        <begin position="67"/>
        <end position="306"/>
    </location>
</feature>
<evidence type="ECO:0000256" key="1">
    <source>
        <dbReference type="ARBA" id="ARBA00004141"/>
    </source>
</evidence>
<dbReference type="InterPro" id="IPR029052">
    <property type="entry name" value="Metallo-depent_PP-like"/>
</dbReference>
<evidence type="ECO:0000256" key="4">
    <source>
        <dbReference type="ARBA" id="ARBA00023136"/>
    </source>
</evidence>
<dbReference type="GO" id="GO:0016787">
    <property type="term" value="F:hydrolase activity"/>
    <property type="evidence" value="ECO:0007669"/>
    <property type="project" value="InterPro"/>
</dbReference>
<accession>A0AAW0GU86</accession>
<evidence type="ECO:0000256" key="2">
    <source>
        <dbReference type="ARBA" id="ARBA00022692"/>
    </source>
</evidence>
<dbReference type="Pfam" id="PF00149">
    <property type="entry name" value="Metallophos"/>
    <property type="match status" value="1"/>
</dbReference>
<dbReference type="EMBL" id="JASBNA010000004">
    <property type="protein sequence ID" value="KAK7692935.1"/>
    <property type="molecule type" value="Genomic_DNA"/>
</dbReference>
<keyword evidence="2 5" id="KW-0812">Transmembrane</keyword>
<evidence type="ECO:0000256" key="5">
    <source>
        <dbReference type="SAM" id="Phobius"/>
    </source>
</evidence>
<reference evidence="7 8" key="1">
    <citation type="submission" date="2022-09" db="EMBL/GenBank/DDBJ databases">
        <authorList>
            <person name="Palmer J.M."/>
        </authorList>
    </citation>
    <scope>NUCLEOTIDE SEQUENCE [LARGE SCALE GENOMIC DNA]</scope>
    <source>
        <strain evidence="7 8">DSM 7382</strain>
    </source>
</reference>
<keyword evidence="4 5" id="KW-0472">Membrane</keyword>
<dbReference type="SUPFAM" id="SSF56300">
    <property type="entry name" value="Metallo-dependent phosphatases"/>
    <property type="match status" value="1"/>
</dbReference>
<keyword evidence="8" id="KW-1185">Reference proteome</keyword>
<organism evidence="7 8">
    <name type="scientific">Cerrena zonata</name>
    <dbReference type="NCBI Taxonomy" id="2478898"/>
    <lineage>
        <taxon>Eukaryota</taxon>
        <taxon>Fungi</taxon>
        <taxon>Dikarya</taxon>
        <taxon>Basidiomycota</taxon>
        <taxon>Agaricomycotina</taxon>
        <taxon>Agaricomycetes</taxon>
        <taxon>Polyporales</taxon>
        <taxon>Cerrenaceae</taxon>
        <taxon>Cerrena</taxon>
    </lineage>
</organism>
<proteinExistence type="predicted"/>
<dbReference type="GO" id="GO:0006506">
    <property type="term" value="P:GPI anchor biosynthetic process"/>
    <property type="evidence" value="ECO:0007669"/>
    <property type="project" value="InterPro"/>
</dbReference>